<evidence type="ECO:0000256" key="6">
    <source>
        <dbReference type="ARBA" id="ARBA00023065"/>
    </source>
</evidence>
<keyword evidence="12" id="KW-1185">Reference proteome</keyword>
<dbReference type="eggNOG" id="COG0636">
    <property type="taxonomic scope" value="Bacteria"/>
</dbReference>
<dbReference type="STRING" id="937777.Deipe_2354"/>
<name>L0A3R7_DEIPD</name>
<dbReference type="EMBL" id="CP003382">
    <property type="protein sequence ID" value="AFZ67832.1"/>
    <property type="molecule type" value="Genomic_DNA"/>
</dbReference>
<dbReference type="Pfam" id="PF00137">
    <property type="entry name" value="ATP-synt_C"/>
    <property type="match status" value="1"/>
</dbReference>
<feature type="chain" id="PRO_5003938983" evidence="9">
    <location>
        <begin position="20"/>
        <end position="104"/>
    </location>
</feature>
<gene>
    <name evidence="11" type="ordered locus">Deipe_2354</name>
</gene>
<evidence type="ECO:0000256" key="1">
    <source>
        <dbReference type="ARBA" id="ARBA00004141"/>
    </source>
</evidence>
<evidence type="ECO:0000313" key="11">
    <source>
        <dbReference type="EMBL" id="AFZ67832.1"/>
    </source>
</evidence>
<protein>
    <submittedName>
        <fullName evidence="11">ATP synthase subunit C</fullName>
    </submittedName>
</protein>
<feature type="transmembrane region" description="Helical" evidence="8">
    <location>
        <begin position="39"/>
        <end position="57"/>
    </location>
</feature>
<dbReference type="HOGENOM" id="CLU_148047_3_1_0"/>
<dbReference type="InterPro" id="IPR000245">
    <property type="entry name" value="ATPase_proteolipid_csu"/>
</dbReference>
<keyword evidence="3 8" id="KW-0813">Transport</keyword>
<dbReference type="SUPFAM" id="SSF81333">
    <property type="entry name" value="F1F0 ATP synthase subunit C"/>
    <property type="match status" value="1"/>
</dbReference>
<evidence type="ECO:0000256" key="7">
    <source>
        <dbReference type="ARBA" id="ARBA00023136"/>
    </source>
</evidence>
<keyword evidence="9" id="KW-0732">Signal</keyword>
<reference evidence="12" key="1">
    <citation type="submission" date="2012-03" db="EMBL/GenBank/DDBJ databases">
        <title>Complete sequence of chromosome of Deinococcus peraridilitoris DSM 19664.</title>
        <authorList>
            <person name="Lucas S."/>
            <person name="Copeland A."/>
            <person name="Lapidus A."/>
            <person name="Glavina del Rio T."/>
            <person name="Dalin E."/>
            <person name="Tice H."/>
            <person name="Bruce D."/>
            <person name="Goodwin L."/>
            <person name="Pitluck S."/>
            <person name="Peters L."/>
            <person name="Mikhailova N."/>
            <person name="Lu M."/>
            <person name="Kyrpides N."/>
            <person name="Mavromatis K."/>
            <person name="Ivanova N."/>
            <person name="Brettin T."/>
            <person name="Detter J.C."/>
            <person name="Han C."/>
            <person name="Larimer F."/>
            <person name="Land M."/>
            <person name="Hauser L."/>
            <person name="Markowitz V."/>
            <person name="Cheng J.-F."/>
            <person name="Hugenholtz P."/>
            <person name="Woyke T."/>
            <person name="Wu D."/>
            <person name="Pukall R."/>
            <person name="Steenblock K."/>
            <person name="Brambilla E."/>
            <person name="Klenk H.-P."/>
            <person name="Eisen J.A."/>
        </authorList>
    </citation>
    <scope>NUCLEOTIDE SEQUENCE [LARGE SCALE GENOMIC DNA]</scope>
    <source>
        <strain evidence="12">DSM 19664 / LMG 22246 / CIP 109416 / KR-200</strain>
    </source>
</reference>
<evidence type="ECO:0000256" key="2">
    <source>
        <dbReference type="ARBA" id="ARBA00007296"/>
    </source>
</evidence>
<evidence type="ECO:0000256" key="5">
    <source>
        <dbReference type="ARBA" id="ARBA00022989"/>
    </source>
</evidence>
<keyword evidence="5 8" id="KW-1133">Transmembrane helix</keyword>
<evidence type="ECO:0000256" key="3">
    <source>
        <dbReference type="ARBA" id="ARBA00022448"/>
    </source>
</evidence>
<dbReference type="GO" id="GO:0033179">
    <property type="term" value="C:proton-transporting V-type ATPase, V0 domain"/>
    <property type="evidence" value="ECO:0007669"/>
    <property type="project" value="InterPro"/>
</dbReference>
<comment type="subcellular location">
    <subcellularLocation>
        <location evidence="1">Membrane</location>
        <topology evidence="1">Multi-pass membrane protein</topology>
    </subcellularLocation>
</comment>
<accession>L0A3R7</accession>
<keyword evidence="4 8" id="KW-0812">Transmembrane</keyword>
<proteinExistence type="inferred from homology"/>
<dbReference type="PATRIC" id="fig|937777.3.peg.2355"/>
<evidence type="ECO:0000259" key="10">
    <source>
        <dbReference type="Pfam" id="PF00137"/>
    </source>
</evidence>
<comment type="similarity">
    <text evidence="2 8">Belongs to the V-ATPase proteolipid subunit family.</text>
</comment>
<keyword evidence="7 8" id="KW-0472">Membrane</keyword>
<organism evidence="11 12">
    <name type="scientific">Deinococcus peraridilitoris (strain DSM 19664 / LMG 22246 / CIP 109416 / KR-200)</name>
    <dbReference type="NCBI Taxonomy" id="937777"/>
    <lineage>
        <taxon>Bacteria</taxon>
        <taxon>Thermotogati</taxon>
        <taxon>Deinococcota</taxon>
        <taxon>Deinococci</taxon>
        <taxon>Deinococcales</taxon>
        <taxon>Deinococcaceae</taxon>
        <taxon>Deinococcus</taxon>
    </lineage>
</organism>
<dbReference type="CDD" id="cd18181">
    <property type="entry name" value="ATP-synt_Vo_Ao_c_TtATPase_like"/>
    <property type="match status" value="1"/>
</dbReference>
<dbReference type="Gene3D" id="1.20.120.610">
    <property type="entry name" value="lithium bound rotor ring of v- atpase"/>
    <property type="match status" value="1"/>
</dbReference>
<sequence length="104" mass="10264">MFKYLVALLALALVSFGFAQEAGAATALADDGIRRGLLGVGMGLAIGLGAIGAGIAQGRIGAAAAGAIAEDPSKFGQMLILVVIPETLVIFGLLIAFLIPGLAA</sequence>
<evidence type="ECO:0000256" key="9">
    <source>
        <dbReference type="SAM" id="SignalP"/>
    </source>
</evidence>
<dbReference type="Proteomes" id="UP000010467">
    <property type="component" value="Chromosome"/>
</dbReference>
<dbReference type="KEGG" id="dpd:Deipe_2354"/>
<feature type="domain" description="V-ATPase proteolipid subunit C-like" evidence="10">
    <location>
        <begin position="41"/>
        <end position="99"/>
    </location>
</feature>
<feature type="transmembrane region" description="Helical" evidence="8">
    <location>
        <begin position="78"/>
        <end position="99"/>
    </location>
</feature>
<dbReference type="GO" id="GO:0046961">
    <property type="term" value="F:proton-transporting ATPase activity, rotational mechanism"/>
    <property type="evidence" value="ECO:0007669"/>
    <property type="project" value="InterPro"/>
</dbReference>
<evidence type="ECO:0000256" key="8">
    <source>
        <dbReference type="RuleBase" id="RU363060"/>
    </source>
</evidence>
<feature type="signal peptide" evidence="9">
    <location>
        <begin position="1"/>
        <end position="19"/>
    </location>
</feature>
<keyword evidence="6 8" id="KW-0406">Ion transport</keyword>
<dbReference type="InterPro" id="IPR002379">
    <property type="entry name" value="ATPase_proteolipid_c-like_dom"/>
</dbReference>
<dbReference type="PRINTS" id="PR00122">
    <property type="entry name" value="VACATPASE"/>
</dbReference>
<dbReference type="InterPro" id="IPR035921">
    <property type="entry name" value="F/V-ATP_Csub_sf"/>
</dbReference>
<comment type="caution">
    <text evidence="8">Lacks conserved residue(s) required for the propagation of feature annotation.</text>
</comment>
<dbReference type="OrthoDB" id="72681at2"/>
<evidence type="ECO:0000256" key="4">
    <source>
        <dbReference type="ARBA" id="ARBA00022692"/>
    </source>
</evidence>
<dbReference type="AlphaFoldDB" id="L0A3R7"/>
<dbReference type="RefSeq" id="WP_015236134.1">
    <property type="nucleotide sequence ID" value="NC_019793.1"/>
</dbReference>
<evidence type="ECO:0000313" key="12">
    <source>
        <dbReference type="Proteomes" id="UP000010467"/>
    </source>
</evidence>